<dbReference type="InterPro" id="IPR000582">
    <property type="entry name" value="Acyl-CoA-binding_protein"/>
</dbReference>
<protein>
    <submittedName>
        <fullName evidence="4">Enoyl- delta isomerase 2, mitochondrial</fullName>
    </submittedName>
</protein>
<evidence type="ECO:0000313" key="4">
    <source>
        <dbReference type="EMBL" id="CAB3981763.1"/>
    </source>
</evidence>
<accession>A0A6S7FWB4</accession>
<dbReference type="EMBL" id="CACRXK020000426">
    <property type="protein sequence ID" value="CAB3981763.1"/>
    <property type="molecule type" value="Genomic_DNA"/>
</dbReference>
<dbReference type="GO" id="GO:0000062">
    <property type="term" value="F:fatty-acyl-CoA binding"/>
    <property type="evidence" value="ECO:0007669"/>
    <property type="project" value="InterPro"/>
</dbReference>
<comment type="caution">
    <text evidence="4">The sequence shown here is derived from an EMBL/GenBank/DDBJ whole genome shotgun (WGS) entry which is preliminary data.</text>
</comment>
<dbReference type="InterPro" id="IPR001753">
    <property type="entry name" value="Enoyl-CoA_hydra/iso"/>
</dbReference>
<dbReference type="SUPFAM" id="SSF52096">
    <property type="entry name" value="ClpP/crotonase"/>
    <property type="match status" value="1"/>
</dbReference>
<dbReference type="Pfam" id="PF00378">
    <property type="entry name" value="ECH_1"/>
    <property type="match status" value="1"/>
</dbReference>
<dbReference type="InterPro" id="IPR022408">
    <property type="entry name" value="Acyl-CoA-binding_prot_CS"/>
</dbReference>
<reference evidence="4" key="1">
    <citation type="submission" date="2020-04" db="EMBL/GenBank/DDBJ databases">
        <authorList>
            <person name="Alioto T."/>
            <person name="Alioto T."/>
            <person name="Gomez Garrido J."/>
        </authorList>
    </citation>
    <scope>NUCLEOTIDE SEQUENCE</scope>
    <source>
        <strain evidence="4">A484AB</strain>
    </source>
</reference>
<comment type="subcellular location">
    <subcellularLocation>
        <location evidence="1">Peroxisome</location>
    </subcellularLocation>
</comment>
<dbReference type="GO" id="GO:0004165">
    <property type="term" value="F:delta(3)-delta(2)-enoyl-CoA isomerase activity"/>
    <property type="evidence" value="ECO:0007669"/>
    <property type="project" value="UniProtKB-ARBA"/>
</dbReference>
<dbReference type="Pfam" id="PF00887">
    <property type="entry name" value="ACBP"/>
    <property type="match status" value="1"/>
</dbReference>
<dbReference type="CDD" id="cd06558">
    <property type="entry name" value="crotonase-like"/>
    <property type="match status" value="1"/>
</dbReference>
<evidence type="ECO:0000256" key="1">
    <source>
        <dbReference type="ARBA" id="ARBA00004275"/>
    </source>
</evidence>
<dbReference type="Proteomes" id="UP001152795">
    <property type="component" value="Unassembled WGS sequence"/>
</dbReference>
<dbReference type="PANTHER" id="PTHR43684">
    <property type="match status" value="1"/>
</dbReference>
<dbReference type="InterPro" id="IPR014748">
    <property type="entry name" value="Enoyl-CoA_hydra_C"/>
</dbReference>
<dbReference type="SUPFAM" id="SSF47027">
    <property type="entry name" value="Acyl-CoA binding protein"/>
    <property type="match status" value="1"/>
</dbReference>
<dbReference type="Gene3D" id="1.10.12.10">
    <property type="entry name" value="Lyase 2-enoyl-coa Hydratase, Chain A, domain 2"/>
    <property type="match status" value="1"/>
</dbReference>
<dbReference type="InterPro" id="IPR029045">
    <property type="entry name" value="ClpP/crotonase-like_dom_sf"/>
</dbReference>
<dbReference type="FunFam" id="3.90.226.10:FF:000084">
    <property type="entry name" value="Enoyl-CoA delta isomerase 2, mitochondrial"/>
    <property type="match status" value="1"/>
</dbReference>
<dbReference type="OrthoDB" id="409763at2759"/>
<keyword evidence="2" id="KW-0576">Peroxisome</keyword>
<dbReference type="InterPro" id="IPR014352">
    <property type="entry name" value="FERM/acyl-CoA-bd_prot_sf"/>
</dbReference>
<dbReference type="CDD" id="cd00435">
    <property type="entry name" value="ACBP"/>
    <property type="match status" value="1"/>
</dbReference>
<dbReference type="InterPro" id="IPR051053">
    <property type="entry name" value="ECH/Chromodomain_protein"/>
</dbReference>
<dbReference type="PRINTS" id="PR00689">
    <property type="entry name" value="ACOABINDINGP"/>
</dbReference>
<evidence type="ECO:0000313" key="5">
    <source>
        <dbReference type="Proteomes" id="UP001152795"/>
    </source>
</evidence>
<dbReference type="InterPro" id="IPR035984">
    <property type="entry name" value="Acyl-CoA-binding_sf"/>
</dbReference>
<organism evidence="4 5">
    <name type="scientific">Paramuricea clavata</name>
    <name type="common">Red gorgonian</name>
    <name type="synonym">Violescent sea-whip</name>
    <dbReference type="NCBI Taxonomy" id="317549"/>
    <lineage>
        <taxon>Eukaryota</taxon>
        <taxon>Metazoa</taxon>
        <taxon>Cnidaria</taxon>
        <taxon>Anthozoa</taxon>
        <taxon>Octocorallia</taxon>
        <taxon>Malacalcyonacea</taxon>
        <taxon>Plexauridae</taxon>
        <taxon>Paramuricea</taxon>
    </lineage>
</organism>
<sequence>MALRLTSSLTRGFYKHILQRSNPSLTQMQHSTRYLSGMSDQFNQAKENVTKLTQDPGNEAKLKMYALFKQGSIGQCNAPKPGALDFVGKAKWNAWNDLGSLTQEDAQKQYIALVESLLAQEPSSVKAEEENTTDSGSFEHILVTQDGGLKTITLNRPTKYNALNHKMYRELITALKQGGQDDSVVTLITGAGQYFCSGNDLNNFLNIPPEGPEKLAAEGRELLREFVSTFIDFPKPIVAAVNGPAVGISVTLLGLLDMVYASDRATFHTPFMTLGQSPEACSSYLFPKIMGHAKAHEVLLAGRKLNAVEASNYGLVTEVFPQAEFETEVNKRMKYLAGLPPKSLALSKQLCRSAEKEKLHDVNNKECELLAERWLSEECAEAVMAFMQRKAKM</sequence>
<evidence type="ECO:0000256" key="2">
    <source>
        <dbReference type="ARBA" id="ARBA00023140"/>
    </source>
</evidence>
<dbReference type="PROSITE" id="PS00880">
    <property type="entry name" value="ACB_1"/>
    <property type="match status" value="1"/>
</dbReference>
<keyword evidence="5" id="KW-1185">Reference proteome</keyword>
<dbReference type="Gene3D" id="1.20.80.10">
    <property type="match status" value="1"/>
</dbReference>
<evidence type="ECO:0000256" key="3">
    <source>
        <dbReference type="ARBA" id="ARBA00023235"/>
    </source>
</evidence>
<gene>
    <name evidence="4" type="ORF">PACLA_8A032995</name>
</gene>
<dbReference type="GO" id="GO:0005777">
    <property type="term" value="C:peroxisome"/>
    <property type="evidence" value="ECO:0007669"/>
    <property type="project" value="UniProtKB-SubCell"/>
</dbReference>
<dbReference type="PANTHER" id="PTHR43684:SF1">
    <property type="entry name" value="ENOYL-COA DELTA ISOMERASE 2"/>
    <property type="match status" value="1"/>
</dbReference>
<dbReference type="Gene3D" id="3.90.226.10">
    <property type="entry name" value="2-enoyl-CoA Hydratase, Chain A, domain 1"/>
    <property type="match status" value="1"/>
</dbReference>
<proteinExistence type="predicted"/>
<dbReference type="AlphaFoldDB" id="A0A6S7FWB4"/>
<name>A0A6S7FWB4_PARCT</name>
<dbReference type="PROSITE" id="PS51228">
    <property type="entry name" value="ACB_2"/>
    <property type="match status" value="1"/>
</dbReference>
<keyword evidence="3 4" id="KW-0413">Isomerase</keyword>